<evidence type="ECO:0008006" key="5">
    <source>
        <dbReference type="Google" id="ProtNLM"/>
    </source>
</evidence>
<feature type="compositionally biased region" description="Polar residues" evidence="2">
    <location>
        <begin position="323"/>
        <end position="339"/>
    </location>
</feature>
<keyword evidence="4" id="KW-1185">Reference proteome</keyword>
<feature type="region of interest" description="Disordered" evidence="2">
    <location>
        <begin position="247"/>
        <end position="388"/>
    </location>
</feature>
<keyword evidence="1" id="KW-0175">Coiled coil</keyword>
<evidence type="ECO:0000256" key="2">
    <source>
        <dbReference type="SAM" id="MobiDB-lite"/>
    </source>
</evidence>
<gene>
    <name evidence="3" type="ORF">SAMN04487904_103250</name>
</gene>
<reference evidence="4" key="1">
    <citation type="submission" date="2016-10" db="EMBL/GenBank/DDBJ databases">
        <authorList>
            <person name="Varghese N."/>
            <person name="Submissions S."/>
        </authorList>
    </citation>
    <scope>NUCLEOTIDE SEQUENCE [LARGE SCALE GENOMIC DNA]</scope>
    <source>
        <strain evidence="4">DSM 45501</strain>
    </source>
</reference>
<dbReference type="STRING" id="995060.SAMN04487904_103250"/>
<name>A0A1I6YV21_9ACTN</name>
<evidence type="ECO:0000313" key="4">
    <source>
        <dbReference type="Proteomes" id="UP000199165"/>
    </source>
</evidence>
<feature type="coiled-coil region" evidence="1">
    <location>
        <begin position="196"/>
        <end position="234"/>
    </location>
</feature>
<feature type="compositionally biased region" description="Basic and acidic residues" evidence="2">
    <location>
        <begin position="273"/>
        <end position="288"/>
    </location>
</feature>
<evidence type="ECO:0000313" key="3">
    <source>
        <dbReference type="EMBL" id="SFT54204.1"/>
    </source>
</evidence>
<protein>
    <recommendedName>
        <fullName evidence="5">DivIVA protein</fullName>
    </recommendedName>
</protein>
<organism evidence="3 4">
    <name type="scientific">Actinopolyspora righensis</name>
    <dbReference type="NCBI Taxonomy" id="995060"/>
    <lineage>
        <taxon>Bacteria</taxon>
        <taxon>Bacillati</taxon>
        <taxon>Actinomycetota</taxon>
        <taxon>Actinomycetes</taxon>
        <taxon>Actinopolysporales</taxon>
        <taxon>Actinopolysporaceae</taxon>
        <taxon>Actinopolyspora</taxon>
        <taxon>Actinopolyspora alba group</taxon>
    </lineage>
</organism>
<evidence type="ECO:0000256" key="1">
    <source>
        <dbReference type="SAM" id="Coils"/>
    </source>
</evidence>
<dbReference type="RefSeq" id="WP_175530001.1">
    <property type="nucleotide sequence ID" value="NZ_FPAT01000003.1"/>
</dbReference>
<dbReference type="Proteomes" id="UP000199165">
    <property type="component" value="Unassembled WGS sequence"/>
</dbReference>
<dbReference type="AlphaFoldDB" id="A0A1I6YV21"/>
<accession>A0A1I6YV21</accession>
<proteinExistence type="predicted"/>
<dbReference type="EMBL" id="FPAT01000003">
    <property type="protein sequence ID" value="SFT54204.1"/>
    <property type="molecule type" value="Genomic_DNA"/>
</dbReference>
<sequence>MEDAADAVVPLRPGFDVGFRGFQREQVLEHLEVLENQLELVTIDRNEAARLNSDLRELYDRTRQELAETQQRLHHVESSETGLPAASQRVREMLELAEEELRAIREQAGHEAEVIRGSAESEANRLIEQAENTAGELHGQCERLLAEIERRHERLHRDRARQLNELREREQRMRRSVRDAYKSLMSAARRDAAELVERTRRECGRQEAEAERHRRETLEEITRHRTELESLRDHVLNTLDTASDTIGASAVSLRKTPDRGEAPTPDEAGQQGTERHDDASGQGERETAEAAPESEVPRFVTSPTSIPVQLTPILPEAEDGTPEQASGTDGSAPETSVMASTPGPRVSEYEYEPPAEQSDAVVPHEEGITTVTGTVPGSLEEQDPAGRN</sequence>
<feature type="coiled-coil region" evidence="1">
    <location>
        <begin position="24"/>
        <end position="172"/>
    </location>
</feature>